<accession>A0A9X3PL67</accession>
<feature type="non-terminal residue" evidence="1">
    <location>
        <position position="97"/>
    </location>
</feature>
<proteinExistence type="predicted"/>
<evidence type="ECO:0000313" key="2">
    <source>
        <dbReference type="Proteomes" id="UP001145799"/>
    </source>
</evidence>
<name>A0A9X3PL67_9ACTN</name>
<dbReference type="EMBL" id="JAPZVQ010000014">
    <property type="protein sequence ID" value="MDA1387280.1"/>
    <property type="molecule type" value="Genomic_DNA"/>
</dbReference>
<comment type="caution">
    <text evidence="1">The sequence shown here is derived from an EMBL/GenBank/DDBJ whole genome shotgun (WGS) entry which is preliminary data.</text>
</comment>
<organism evidence="1 2">
    <name type="scientific">Glycomyces lechevalierae</name>
    <dbReference type="NCBI Taxonomy" id="256034"/>
    <lineage>
        <taxon>Bacteria</taxon>
        <taxon>Bacillati</taxon>
        <taxon>Actinomycetota</taxon>
        <taxon>Actinomycetes</taxon>
        <taxon>Glycomycetales</taxon>
        <taxon>Glycomycetaceae</taxon>
        <taxon>Glycomyces</taxon>
    </lineage>
</organism>
<sequence>MVVVDALTFMTVVVGDDRLPRPGLLHAPASGVDAPVVEPAEQDQVLSGRHTAISPMLDVVRFDPSDRAVAALPSTPFRLLKLQLPPKGSVREAHRPT</sequence>
<gene>
    <name evidence="1" type="ORF">O2L01_19955</name>
</gene>
<dbReference type="Proteomes" id="UP001145799">
    <property type="component" value="Unassembled WGS sequence"/>
</dbReference>
<dbReference type="AlphaFoldDB" id="A0A9X3PL67"/>
<evidence type="ECO:0000313" key="1">
    <source>
        <dbReference type="EMBL" id="MDA1387280.1"/>
    </source>
</evidence>
<reference evidence="1" key="1">
    <citation type="submission" date="2022-12" db="EMBL/GenBank/DDBJ databases">
        <title>Gycomyces niveus sp.nov., a novel actinomycete isolated from soil in Shouguang.</title>
        <authorList>
            <person name="Yang X."/>
        </authorList>
    </citation>
    <scope>NUCLEOTIDE SEQUENCE</scope>
    <source>
        <strain evidence="1">DSM 44724</strain>
    </source>
</reference>
<protein>
    <submittedName>
        <fullName evidence="1">Uncharacterized protein</fullName>
    </submittedName>
</protein>